<evidence type="ECO:0000313" key="1">
    <source>
        <dbReference type="EMBL" id="KAE8143241.1"/>
    </source>
</evidence>
<organism evidence="1 2">
    <name type="scientific">Aspergillus pseudotamarii</name>
    <dbReference type="NCBI Taxonomy" id="132259"/>
    <lineage>
        <taxon>Eukaryota</taxon>
        <taxon>Fungi</taxon>
        <taxon>Dikarya</taxon>
        <taxon>Ascomycota</taxon>
        <taxon>Pezizomycotina</taxon>
        <taxon>Eurotiomycetes</taxon>
        <taxon>Eurotiomycetidae</taxon>
        <taxon>Eurotiales</taxon>
        <taxon>Aspergillaceae</taxon>
        <taxon>Aspergillus</taxon>
        <taxon>Aspergillus subgen. Circumdati</taxon>
    </lineage>
</organism>
<dbReference type="EMBL" id="ML743552">
    <property type="protein sequence ID" value="KAE8143241.1"/>
    <property type="molecule type" value="Genomic_DNA"/>
</dbReference>
<reference evidence="1 2" key="1">
    <citation type="submission" date="2019-04" db="EMBL/GenBank/DDBJ databases">
        <title>Friends and foes A comparative genomics study of 23 Aspergillus species from section Flavi.</title>
        <authorList>
            <consortium name="DOE Joint Genome Institute"/>
            <person name="Kjaerbolling I."/>
            <person name="Vesth T."/>
            <person name="Frisvad J.C."/>
            <person name="Nybo J.L."/>
            <person name="Theobald S."/>
            <person name="Kildgaard S."/>
            <person name="Isbrandt T."/>
            <person name="Kuo A."/>
            <person name="Sato A."/>
            <person name="Lyhne E.K."/>
            <person name="Kogle M.E."/>
            <person name="Wiebenga A."/>
            <person name="Kun R.S."/>
            <person name="Lubbers R.J."/>
            <person name="Makela M.R."/>
            <person name="Barry K."/>
            <person name="Chovatia M."/>
            <person name="Clum A."/>
            <person name="Daum C."/>
            <person name="Haridas S."/>
            <person name="He G."/>
            <person name="LaButti K."/>
            <person name="Lipzen A."/>
            <person name="Mondo S."/>
            <person name="Riley R."/>
            <person name="Salamov A."/>
            <person name="Simmons B.A."/>
            <person name="Magnuson J.K."/>
            <person name="Henrissat B."/>
            <person name="Mortensen U.H."/>
            <person name="Larsen T.O."/>
            <person name="Devries R.P."/>
            <person name="Grigoriev I.V."/>
            <person name="Machida M."/>
            <person name="Baker S.E."/>
            <person name="Andersen M.R."/>
        </authorList>
    </citation>
    <scope>NUCLEOTIDE SEQUENCE [LARGE SCALE GENOMIC DNA]</scope>
    <source>
        <strain evidence="1 2">CBS 117625</strain>
    </source>
</reference>
<proteinExistence type="predicted"/>
<dbReference type="GeneID" id="43637319"/>
<dbReference type="Proteomes" id="UP000325672">
    <property type="component" value="Unassembled WGS sequence"/>
</dbReference>
<gene>
    <name evidence="1" type="ORF">BDV38DRAFT_233083</name>
</gene>
<keyword evidence="2" id="KW-1185">Reference proteome</keyword>
<protein>
    <submittedName>
        <fullName evidence="1">Uncharacterized protein</fullName>
    </submittedName>
</protein>
<dbReference type="AlphaFoldDB" id="A0A5N6TAS9"/>
<sequence>MSTPLAPRLASRAHSHLIRLTTLSITTRSLSTKAMIQKKEFLCIMPDKPNVQGLRKQVKG</sequence>
<dbReference type="RefSeq" id="XP_031919304.1">
    <property type="nucleotide sequence ID" value="XM_032053109.1"/>
</dbReference>
<name>A0A5N6TAS9_ASPPS</name>
<evidence type="ECO:0000313" key="2">
    <source>
        <dbReference type="Proteomes" id="UP000325672"/>
    </source>
</evidence>
<accession>A0A5N6TAS9</accession>